<organism evidence="9 10">
    <name type="scientific">Methanolobus chelungpuianus</name>
    <dbReference type="NCBI Taxonomy" id="502115"/>
    <lineage>
        <taxon>Archaea</taxon>
        <taxon>Methanobacteriati</taxon>
        <taxon>Methanobacteriota</taxon>
        <taxon>Stenosarchaea group</taxon>
        <taxon>Methanomicrobia</taxon>
        <taxon>Methanosarcinales</taxon>
        <taxon>Methanosarcinaceae</taxon>
        <taxon>Methanolobus</taxon>
    </lineage>
</organism>
<evidence type="ECO:0000256" key="2">
    <source>
        <dbReference type="ARBA" id="ARBA00022475"/>
    </source>
</evidence>
<sequence length="164" mass="18499">MNISRRLTVLIILSFIALTYFENAALSELTNLYVATLLAYIIGIVPATSGNILFLKMDEYIVPILISFECTGLMFISIFLLTMFVLPDIRLKHRLLSLLLLPLIYLANIARIIIGISLGTYTEDIHLMTLFHDTVGQVILVIFTIVTLLLFLSTFGYIKLKRGL</sequence>
<proteinExistence type="predicted"/>
<keyword evidence="2" id="KW-1003">Cell membrane</keyword>
<reference evidence="9 10" key="1">
    <citation type="journal article" date="2011" name="Appl. Environ. Microbiol.">
        <title>Methanogenic archaea isolated from Taiwan's Chelungpu fault.</title>
        <authorList>
            <person name="Wu S.Y."/>
            <person name="Lai M.C."/>
        </authorList>
    </citation>
    <scope>NUCLEOTIDE SEQUENCE [LARGE SCALE GENOMIC DNA]</scope>
    <source>
        <strain evidence="9 10">St545Mb</strain>
    </source>
</reference>
<evidence type="ECO:0000256" key="5">
    <source>
        <dbReference type="ARBA" id="ARBA00022801"/>
    </source>
</evidence>
<dbReference type="Pfam" id="PF09721">
    <property type="entry name" value="Exosortase_EpsH"/>
    <property type="match status" value="1"/>
</dbReference>
<evidence type="ECO:0000256" key="7">
    <source>
        <dbReference type="ARBA" id="ARBA00023136"/>
    </source>
</evidence>
<evidence type="ECO:0000256" key="6">
    <source>
        <dbReference type="ARBA" id="ARBA00022989"/>
    </source>
</evidence>
<accession>A0AAE3HC63</accession>
<keyword evidence="3" id="KW-0645">Protease</keyword>
<evidence type="ECO:0000313" key="10">
    <source>
        <dbReference type="Proteomes" id="UP001206983"/>
    </source>
</evidence>
<evidence type="ECO:0000256" key="4">
    <source>
        <dbReference type="ARBA" id="ARBA00022692"/>
    </source>
</evidence>
<keyword evidence="6 8" id="KW-1133">Transmembrane helix</keyword>
<dbReference type="InterPro" id="IPR026392">
    <property type="entry name" value="Exo/Archaeosortase_dom"/>
</dbReference>
<feature type="transmembrane region" description="Helical" evidence="8">
    <location>
        <begin position="60"/>
        <end position="86"/>
    </location>
</feature>
<dbReference type="GO" id="GO:0008233">
    <property type="term" value="F:peptidase activity"/>
    <property type="evidence" value="ECO:0007669"/>
    <property type="project" value="UniProtKB-KW"/>
</dbReference>
<keyword evidence="7 8" id="KW-0472">Membrane</keyword>
<dbReference type="RefSeq" id="WP_256623440.1">
    <property type="nucleotide sequence ID" value="NZ_JTEO01000006.1"/>
</dbReference>
<dbReference type="InterPro" id="IPR019127">
    <property type="entry name" value="Exosortase"/>
</dbReference>
<feature type="transmembrane region" description="Helical" evidence="8">
    <location>
        <begin position="138"/>
        <end position="158"/>
    </location>
</feature>
<dbReference type="AlphaFoldDB" id="A0AAE3HC63"/>
<evidence type="ECO:0000256" key="3">
    <source>
        <dbReference type="ARBA" id="ARBA00022670"/>
    </source>
</evidence>
<dbReference type="GO" id="GO:0005886">
    <property type="term" value="C:plasma membrane"/>
    <property type="evidence" value="ECO:0007669"/>
    <property type="project" value="UniProtKB-SubCell"/>
</dbReference>
<evidence type="ECO:0000256" key="1">
    <source>
        <dbReference type="ARBA" id="ARBA00004651"/>
    </source>
</evidence>
<dbReference type="NCBIfam" id="TIGR04178">
    <property type="entry name" value="exo_archaeo"/>
    <property type="match status" value="1"/>
</dbReference>
<name>A0AAE3HC63_9EURY</name>
<keyword evidence="4 8" id="KW-0812">Transmembrane</keyword>
<keyword evidence="10" id="KW-1185">Reference proteome</keyword>
<keyword evidence="5" id="KW-0378">Hydrolase</keyword>
<evidence type="ECO:0000313" key="9">
    <source>
        <dbReference type="EMBL" id="MCQ6963550.1"/>
    </source>
</evidence>
<protein>
    <recommendedName>
        <fullName evidence="11">Exosortase/archaeosortase family protein</fullName>
    </recommendedName>
</protein>
<comment type="caution">
    <text evidence="9">The sequence shown here is derived from an EMBL/GenBank/DDBJ whole genome shotgun (WGS) entry which is preliminary data.</text>
</comment>
<dbReference type="EMBL" id="JTEO01000006">
    <property type="protein sequence ID" value="MCQ6963550.1"/>
    <property type="molecule type" value="Genomic_DNA"/>
</dbReference>
<feature type="transmembrane region" description="Helical" evidence="8">
    <location>
        <begin position="32"/>
        <end position="54"/>
    </location>
</feature>
<dbReference type="Proteomes" id="UP001206983">
    <property type="component" value="Unassembled WGS sequence"/>
</dbReference>
<evidence type="ECO:0000256" key="8">
    <source>
        <dbReference type="SAM" id="Phobius"/>
    </source>
</evidence>
<gene>
    <name evidence="9" type="ORF">PV02_10695</name>
</gene>
<comment type="subcellular location">
    <subcellularLocation>
        <location evidence="1">Cell membrane</location>
        <topology evidence="1">Multi-pass membrane protein</topology>
    </subcellularLocation>
</comment>
<dbReference type="GO" id="GO:0006508">
    <property type="term" value="P:proteolysis"/>
    <property type="evidence" value="ECO:0007669"/>
    <property type="project" value="UniProtKB-KW"/>
</dbReference>
<feature type="transmembrane region" description="Helical" evidence="8">
    <location>
        <begin position="98"/>
        <end position="118"/>
    </location>
</feature>
<evidence type="ECO:0008006" key="11">
    <source>
        <dbReference type="Google" id="ProtNLM"/>
    </source>
</evidence>
<feature type="transmembrane region" description="Helical" evidence="8">
    <location>
        <begin position="6"/>
        <end position="25"/>
    </location>
</feature>